<protein>
    <recommendedName>
        <fullName evidence="10">Odorant receptor</fullName>
    </recommendedName>
</protein>
<evidence type="ECO:0000256" key="10">
    <source>
        <dbReference type="RuleBase" id="RU351113"/>
    </source>
</evidence>
<evidence type="ECO:0000256" key="3">
    <source>
        <dbReference type="ARBA" id="ARBA00022606"/>
    </source>
</evidence>
<feature type="transmembrane region" description="Helical" evidence="10">
    <location>
        <begin position="171"/>
        <end position="193"/>
    </location>
</feature>
<proteinExistence type="inferred from homology"/>
<dbReference type="AlphaFoldDB" id="A0A8N1S9N4"/>
<evidence type="ECO:0000256" key="5">
    <source>
        <dbReference type="ARBA" id="ARBA00022725"/>
    </source>
</evidence>
<keyword evidence="3 10" id="KW-0716">Sensory transduction</keyword>
<keyword evidence="2" id="KW-1003">Cell membrane</keyword>
<evidence type="ECO:0000256" key="2">
    <source>
        <dbReference type="ARBA" id="ARBA00022475"/>
    </source>
</evidence>
<feature type="transmembrane region" description="Helical" evidence="10">
    <location>
        <begin position="270"/>
        <end position="290"/>
    </location>
</feature>
<gene>
    <name evidence="12" type="primary">LOC105432528</name>
</gene>
<comment type="similarity">
    <text evidence="10">Belongs to the insect chemoreceptor superfamily. Heteromeric odorant receptor channel (TC 1.A.69) family.</text>
</comment>
<keyword evidence="11" id="KW-1185">Reference proteome</keyword>
<feature type="transmembrane region" description="Helical" evidence="10">
    <location>
        <begin position="16"/>
        <end position="38"/>
    </location>
</feature>
<feature type="transmembrane region" description="Helical" evidence="10">
    <location>
        <begin position="106"/>
        <end position="129"/>
    </location>
</feature>
<keyword evidence="9 10" id="KW-0807">Transducer</keyword>
<accession>A0A8N1S9N4</accession>
<dbReference type="GO" id="GO:0004984">
    <property type="term" value="F:olfactory receptor activity"/>
    <property type="evidence" value="ECO:0007669"/>
    <property type="project" value="InterPro"/>
</dbReference>
<evidence type="ECO:0000313" key="11">
    <source>
        <dbReference type="Proteomes" id="UP000504615"/>
    </source>
</evidence>
<comment type="caution">
    <text evidence="10">Lacks conserved residue(s) required for the propagation of feature annotation.</text>
</comment>
<dbReference type="GO" id="GO:0007165">
    <property type="term" value="P:signal transduction"/>
    <property type="evidence" value="ECO:0007669"/>
    <property type="project" value="UniProtKB-KW"/>
</dbReference>
<dbReference type="PANTHER" id="PTHR21137">
    <property type="entry name" value="ODORANT RECEPTOR"/>
    <property type="match status" value="1"/>
</dbReference>
<dbReference type="InterPro" id="IPR004117">
    <property type="entry name" value="7tm6_olfct_rcpt"/>
</dbReference>
<dbReference type="GO" id="GO:0005886">
    <property type="term" value="C:plasma membrane"/>
    <property type="evidence" value="ECO:0007669"/>
    <property type="project" value="UniProtKB-SubCell"/>
</dbReference>
<comment type="subcellular location">
    <subcellularLocation>
        <location evidence="1 10">Cell membrane</location>
        <topology evidence="1 10">Multi-pass membrane protein</topology>
    </subcellularLocation>
</comment>
<evidence type="ECO:0000256" key="7">
    <source>
        <dbReference type="ARBA" id="ARBA00023136"/>
    </source>
</evidence>
<evidence type="ECO:0000256" key="1">
    <source>
        <dbReference type="ARBA" id="ARBA00004651"/>
    </source>
</evidence>
<keyword evidence="7 10" id="KW-0472">Membrane</keyword>
<keyword evidence="4 10" id="KW-0812">Transmembrane</keyword>
<keyword evidence="6 10" id="KW-1133">Transmembrane helix</keyword>
<evidence type="ECO:0000256" key="9">
    <source>
        <dbReference type="ARBA" id="ARBA00023224"/>
    </source>
</evidence>
<dbReference type="Pfam" id="PF02949">
    <property type="entry name" value="7tm_6"/>
    <property type="match status" value="1"/>
</dbReference>
<keyword evidence="8 10" id="KW-0675">Receptor</keyword>
<sequence>MIFHRDVTVTLSVHRFFLSCVGIWPVIPVSIYLTEIYLHCNGAKKSFDWITPSAAGMLALTRLITPRIHREELVEIVTSMMDDWVMQKDKKIRWVMKKYATMSTRVTVLTFILVGIIVAVYIAMAISAITAKIEQFDNNNVSTSHKDGIQSCVFHSASSHQAFMIVQAMQMFVTGVLTFGTTSFFFGLAMYLCSQFDALSIKLSEFQINTAHRAIAEAVQRHCHLIRLAECMEESFNASVLVYLFVTSTLMCIDGYMLIASLPIGDLPMIIHSASVLLLMLIQLSFYTFAGDYLEMRSSALSYATYDCNWYELPASTAKNFQIILMRASIPHQLTAGKFVIMNMITFKDILKSTASYLSVLRIMLDE</sequence>
<evidence type="ECO:0000256" key="6">
    <source>
        <dbReference type="ARBA" id="ARBA00022989"/>
    </source>
</evidence>
<organism evidence="11 12">
    <name type="scientific">Pogonomyrmex barbatus</name>
    <name type="common">red harvester ant</name>
    <dbReference type="NCBI Taxonomy" id="144034"/>
    <lineage>
        <taxon>Eukaryota</taxon>
        <taxon>Metazoa</taxon>
        <taxon>Ecdysozoa</taxon>
        <taxon>Arthropoda</taxon>
        <taxon>Hexapoda</taxon>
        <taxon>Insecta</taxon>
        <taxon>Pterygota</taxon>
        <taxon>Neoptera</taxon>
        <taxon>Endopterygota</taxon>
        <taxon>Hymenoptera</taxon>
        <taxon>Apocrita</taxon>
        <taxon>Aculeata</taxon>
        <taxon>Formicoidea</taxon>
        <taxon>Formicidae</taxon>
        <taxon>Myrmicinae</taxon>
        <taxon>Pogonomyrmex</taxon>
    </lineage>
</organism>
<name>A0A8N1S9N4_9HYME</name>
<dbReference type="RefSeq" id="XP_025075456.1">
    <property type="nucleotide sequence ID" value="XM_025219671.1"/>
</dbReference>
<reference evidence="12" key="1">
    <citation type="submission" date="2025-08" db="UniProtKB">
        <authorList>
            <consortium name="RefSeq"/>
        </authorList>
    </citation>
    <scope>IDENTIFICATION</scope>
</reference>
<dbReference type="GeneID" id="105432528"/>
<dbReference type="OrthoDB" id="8185860at2759"/>
<dbReference type="GO" id="GO:0005549">
    <property type="term" value="F:odorant binding"/>
    <property type="evidence" value="ECO:0007669"/>
    <property type="project" value="InterPro"/>
</dbReference>
<keyword evidence="5 10" id="KW-0552">Olfaction</keyword>
<evidence type="ECO:0000313" key="12">
    <source>
        <dbReference type="RefSeq" id="XP_025075456.1"/>
    </source>
</evidence>
<feature type="transmembrane region" description="Helical" evidence="10">
    <location>
        <begin position="240"/>
        <end position="264"/>
    </location>
</feature>
<dbReference type="Proteomes" id="UP000504615">
    <property type="component" value="Unplaced"/>
</dbReference>
<evidence type="ECO:0000256" key="8">
    <source>
        <dbReference type="ARBA" id="ARBA00023170"/>
    </source>
</evidence>
<dbReference type="PANTHER" id="PTHR21137:SF35">
    <property type="entry name" value="ODORANT RECEPTOR 19A-RELATED"/>
    <property type="match status" value="1"/>
</dbReference>
<evidence type="ECO:0000256" key="4">
    <source>
        <dbReference type="ARBA" id="ARBA00022692"/>
    </source>
</evidence>